<dbReference type="GO" id="GO:0046872">
    <property type="term" value="F:metal ion binding"/>
    <property type="evidence" value="ECO:0007669"/>
    <property type="project" value="UniProtKB-KW"/>
</dbReference>
<dbReference type="CDD" id="cd02204">
    <property type="entry name" value="PurL_repeat2"/>
    <property type="match status" value="1"/>
</dbReference>
<dbReference type="GeneID" id="65345193"/>
<dbReference type="GO" id="GO:0005524">
    <property type="term" value="F:ATP binding"/>
    <property type="evidence" value="ECO:0007669"/>
    <property type="project" value="UniProtKB-KW"/>
</dbReference>
<feature type="domain" description="Phosphoribosylformylglycinamidine synthase linker" evidence="9">
    <location>
        <begin position="181"/>
        <end position="225"/>
    </location>
</feature>
<evidence type="ECO:0000259" key="8">
    <source>
        <dbReference type="Pfam" id="PF02769"/>
    </source>
</evidence>
<accession>A0A1H2LJP2</accession>
<dbReference type="OrthoDB" id="9804441at2"/>
<dbReference type="AlphaFoldDB" id="A0A1H2LJP2"/>
<feature type="domain" description="PurM-like C-terminal" evidence="8">
    <location>
        <begin position="431"/>
        <end position="580"/>
    </location>
</feature>
<keyword evidence="6" id="KW-0460">Magnesium</keyword>
<dbReference type="SUPFAM" id="SSF52317">
    <property type="entry name" value="Class I glutamine amidotransferase-like"/>
    <property type="match status" value="1"/>
</dbReference>
<dbReference type="Pfam" id="PF13507">
    <property type="entry name" value="GATase_5"/>
    <property type="match status" value="1"/>
</dbReference>
<dbReference type="SUPFAM" id="SSF55326">
    <property type="entry name" value="PurM N-terminal domain-like"/>
    <property type="match status" value="2"/>
</dbReference>
<evidence type="ECO:0000256" key="2">
    <source>
        <dbReference type="ARBA" id="ARBA00022723"/>
    </source>
</evidence>
<protein>
    <submittedName>
        <fullName evidence="10">Phosphoribosylformylglycinamidine synthase</fullName>
    </submittedName>
</protein>
<dbReference type="GO" id="GO:0004642">
    <property type="term" value="F:phosphoribosylformylglycinamidine synthase activity"/>
    <property type="evidence" value="ECO:0007669"/>
    <property type="project" value="TreeGrafter"/>
</dbReference>
<dbReference type="CDD" id="cd02203">
    <property type="entry name" value="PurL_repeat1"/>
    <property type="match status" value="1"/>
</dbReference>
<dbReference type="Gene3D" id="3.30.1330.10">
    <property type="entry name" value="PurM-like, N-terminal domain"/>
    <property type="match status" value="2"/>
</dbReference>
<evidence type="ECO:0000259" key="9">
    <source>
        <dbReference type="Pfam" id="PF18072"/>
    </source>
</evidence>
<dbReference type="PROSITE" id="PS51273">
    <property type="entry name" value="GATASE_TYPE_1"/>
    <property type="match status" value="1"/>
</dbReference>
<keyword evidence="11" id="KW-1185">Reference proteome</keyword>
<dbReference type="Proteomes" id="UP000214355">
    <property type="component" value="Chromosome I"/>
</dbReference>
<dbReference type="Pfam" id="PF02769">
    <property type="entry name" value="AIRS_C"/>
    <property type="match status" value="1"/>
</dbReference>
<dbReference type="GO" id="GO:0005737">
    <property type="term" value="C:cytoplasm"/>
    <property type="evidence" value="ECO:0007669"/>
    <property type="project" value="TreeGrafter"/>
</dbReference>
<dbReference type="InterPro" id="IPR036676">
    <property type="entry name" value="PurM-like_C_sf"/>
</dbReference>
<evidence type="ECO:0000256" key="6">
    <source>
        <dbReference type="ARBA" id="ARBA00022842"/>
    </source>
</evidence>
<dbReference type="SMART" id="SM01211">
    <property type="entry name" value="GATase_5"/>
    <property type="match status" value="1"/>
</dbReference>
<dbReference type="STRING" id="131112.SAMN04489737_1464"/>
<evidence type="ECO:0000313" key="11">
    <source>
        <dbReference type="Proteomes" id="UP000214355"/>
    </source>
</evidence>
<dbReference type="Gene3D" id="3.90.650.10">
    <property type="entry name" value="PurM-like C-terminal domain"/>
    <property type="match status" value="1"/>
</dbReference>
<feature type="domain" description="PurM-like N-terminal" evidence="7">
    <location>
        <begin position="692"/>
        <end position="772"/>
    </location>
</feature>
<reference evidence="11" key="1">
    <citation type="submission" date="2016-10" db="EMBL/GenBank/DDBJ databases">
        <authorList>
            <person name="Varghese N."/>
            <person name="Submissions S."/>
        </authorList>
    </citation>
    <scope>NUCLEOTIDE SEQUENCE [LARGE SCALE GENOMIC DNA]</scope>
    <source>
        <strain evidence="11">DSM 10002</strain>
    </source>
</reference>
<dbReference type="InterPro" id="IPR036921">
    <property type="entry name" value="PurM-like_N_sf"/>
</dbReference>
<dbReference type="InterPro" id="IPR010918">
    <property type="entry name" value="PurM-like_C_dom"/>
</dbReference>
<organism evidence="10 11">
    <name type="scientific">Arcanobacterium phocae</name>
    <dbReference type="NCBI Taxonomy" id="131112"/>
    <lineage>
        <taxon>Bacteria</taxon>
        <taxon>Bacillati</taxon>
        <taxon>Actinomycetota</taxon>
        <taxon>Actinomycetes</taxon>
        <taxon>Actinomycetales</taxon>
        <taxon>Actinomycetaceae</taxon>
        <taxon>Arcanobacterium</taxon>
    </lineage>
</organism>
<dbReference type="Gene3D" id="3.40.50.880">
    <property type="match status" value="1"/>
</dbReference>
<dbReference type="Pfam" id="PF18072">
    <property type="entry name" value="FGAR-AT_linker"/>
    <property type="match status" value="1"/>
</dbReference>
<proteinExistence type="predicted"/>
<dbReference type="RefSeq" id="WP_091281664.1">
    <property type="nucleotide sequence ID" value="NZ_LT629804.1"/>
</dbReference>
<dbReference type="NCBIfam" id="TIGR01857">
    <property type="entry name" value="FGAM-synthase"/>
    <property type="match status" value="1"/>
</dbReference>
<dbReference type="SUPFAM" id="SSF56042">
    <property type="entry name" value="PurM C-terminal domain-like"/>
    <property type="match status" value="1"/>
</dbReference>
<dbReference type="Pfam" id="PF00586">
    <property type="entry name" value="AIRS"/>
    <property type="match status" value="1"/>
</dbReference>
<keyword evidence="3" id="KW-0547">Nucleotide-binding</keyword>
<dbReference type="EMBL" id="LT629804">
    <property type="protein sequence ID" value="SDU81263.1"/>
    <property type="molecule type" value="Genomic_DNA"/>
</dbReference>
<keyword evidence="2" id="KW-0479">Metal-binding</keyword>
<dbReference type="InterPro" id="IPR029062">
    <property type="entry name" value="Class_I_gatase-like"/>
</dbReference>
<keyword evidence="4" id="KW-0658">Purine biosynthesis</keyword>
<dbReference type="InterPro" id="IPR010141">
    <property type="entry name" value="FGAM_synthase"/>
</dbReference>
<evidence type="ECO:0000313" key="10">
    <source>
        <dbReference type="EMBL" id="SDU81263.1"/>
    </source>
</evidence>
<dbReference type="InterPro" id="IPR041609">
    <property type="entry name" value="PurL_linker"/>
</dbReference>
<dbReference type="GO" id="GO:0006164">
    <property type="term" value="P:purine nucleotide biosynthetic process"/>
    <property type="evidence" value="ECO:0007669"/>
    <property type="project" value="UniProtKB-KW"/>
</dbReference>
<dbReference type="PANTHER" id="PTHR10099:SF1">
    <property type="entry name" value="PHOSPHORIBOSYLFORMYLGLYCINAMIDINE SYNTHASE"/>
    <property type="match status" value="1"/>
</dbReference>
<evidence type="ECO:0000259" key="7">
    <source>
        <dbReference type="Pfam" id="PF00586"/>
    </source>
</evidence>
<keyword evidence="5" id="KW-0067">ATP-binding</keyword>
<sequence length="1215" mass="131913">MISRIYVEAKPGTNPAADNLADDLRSFLHIDSVTGVRIINRYDCENISAQVFDRAVTQVFAQPPVDNYFVELATRPSDRVFAVSYLPGQFDQRADSAAVCIQMMAQVDKPRISYARVYVISGGVTDGELARIKTYLINSVDSHEVSLELPQSLALQTTPAQAVPEVANFTTMSKEELRTYLDDNAAAMDLADLTLVQDYFTRIGRNPTETELKVIDTYWSDHCRHTTFTTELAKVDIDDERVARTYESYLRIKSDIAPGKPVTLMDIATMSMKYLRAHGKLDQLDISDEINACTIKVEVNVEGENEEWLLLFKNETHNHPTEIEPFGGAATCIGGAIRDPLSGRAYVYAAMRVTGAGDPLQPLEETLPGKLPQRQIVTVSADGYSSYGNQIGLATSYIDEFYDASYTAKRLEIGAVLGAVKADNIQRATPQPGDLVVLIGGPTGRDGVGGATGSSRPHDVASVRDCGAQVQKGNALEERKLQRLFRHPEVTKCIKKCNDFGAGGVAVAIGELADGLRINLDRVHTKYAGLNATEIAVSESQERMAVVIAPADLPRLAQHCHAENVEMAVVAEVTAEPVLSMSYMGQEVVRLERSFLDTHGAPKTANVVVHPGKQLPEYQVSDWASGLRELMADLNHCSKEGLIQRFDSTIGTHTVLMPLGGRYQKTPIQAMVHKLPVPNGNTTTCSVMGYGFNPVLSGADPYQGAYDAVIDSVAKVIAVGADPDQVHLSFQEYFPSLHKDPEKWGLPLASLMGAFQAQLDLGVAAIGGKDSMSGTFESLDVIPTLVSFAVSLGSTESIISPEFKKAGNKLYLFCPQDISRDYFARIAQHIHRGEIVSAYSLTGTSVAEASVKMALGNRLGVRFAAHFDPHTSFMPVRGGFLCETTTDLDDAIYLGDINDEFAFVHGQTRIDLAEVQRSYEATLEPVYPVRSGQPDEHVSAVETAGEAITYSGPRIEKPRVLIPVFPGTNCEYDTAAAWQKAGADPEVIVINNLSVADIETSIDTFADRLADAQILFIPGGFSGGDEPDGSAKFITSFMRNAKVAVAITDLLDNRGGLIGGICNGFQALIKLGLLPYGKIMQPTADMPTLTYNSIKRHQSSIVNVRVANIASPWLRQVNAGDIFQVPISHGEGRIVGNVPVKNIATQYVDFAGDPTTAIEFNPNNSVNAIEGMVSDDGRVFGKMGHTERYSDGCYLNVPGQYDMKIFASAVAYFAN</sequence>
<dbReference type="PANTHER" id="PTHR10099">
    <property type="entry name" value="PHOSPHORIBOSYLFORMYLGLYCINAMIDINE SYNTHASE"/>
    <property type="match status" value="1"/>
</dbReference>
<name>A0A1H2LJP2_9ACTO</name>
<evidence type="ECO:0000256" key="5">
    <source>
        <dbReference type="ARBA" id="ARBA00022840"/>
    </source>
</evidence>
<keyword evidence="1" id="KW-0436">Ligase</keyword>
<dbReference type="FunFam" id="3.30.1330.10:FF:000013">
    <property type="entry name" value="Phosphoribosylformylglycinamidine synthase"/>
    <property type="match status" value="1"/>
</dbReference>
<evidence type="ECO:0000256" key="1">
    <source>
        <dbReference type="ARBA" id="ARBA00022598"/>
    </source>
</evidence>
<evidence type="ECO:0000256" key="3">
    <source>
        <dbReference type="ARBA" id="ARBA00022741"/>
    </source>
</evidence>
<evidence type="ECO:0000256" key="4">
    <source>
        <dbReference type="ARBA" id="ARBA00022755"/>
    </source>
</evidence>
<dbReference type="InterPro" id="IPR016188">
    <property type="entry name" value="PurM-like_N"/>
</dbReference>
<gene>
    <name evidence="10" type="ORF">SAMN04489737_1464</name>
</gene>